<evidence type="ECO:0000313" key="1">
    <source>
        <dbReference type="EMBL" id="WAR46020.1"/>
    </source>
</evidence>
<sequence>MSQAEQSMERLFRALANHSDLIAKAYFNGTVYSDSQNQRTLNQLKQLKVLVNYGDDGFRVAGRLSQFLDSALSSDRIRRLDTDLSSWIDTLEQQIGLYQDAWRENRLDDVDHYLLEIQRLVFDLADNLEENTSYLLMLVNSRFANVRTLAEKQKQNTFYPGSRYFCERFFGNPLTEKSAKITRPLMPAAAPIRPRHLVPTQQGVETLALA</sequence>
<gene>
    <name evidence="1" type="ORF">NM686_005740</name>
</gene>
<protein>
    <submittedName>
        <fullName evidence="1">Uncharacterized protein</fullName>
    </submittedName>
</protein>
<evidence type="ECO:0000313" key="2">
    <source>
        <dbReference type="Proteomes" id="UP001162780"/>
    </source>
</evidence>
<name>A0ABY7GNG6_9GAMM</name>
<proteinExistence type="predicted"/>
<organism evidence="1 2">
    <name type="scientific">Methylomonas rapida</name>
    <dbReference type="NCBI Taxonomy" id="2963939"/>
    <lineage>
        <taxon>Bacteria</taxon>
        <taxon>Pseudomonadati</taxon>
        <taxon>Pseudomonadota</taxon>
        <taxon>Gammaproteobacteria</taxon>
        <taxon>Methylococcales</taxon>
        <taxon>Methylococcaceae</taxon>
        <taxon>Methylomonas</taxon>
    </lineage>
</organism>
<reference evidence="1" key="1">
    <citation type="submission" date="2022-11" db="EMBL/GenBank/DDBJ databases">
        <title>Methylomonas rapida sp. nov., Carotenoid-Producing Obligate Methanotrophs with High Growth Characteristics and Biotechnological Potential.</title>
        <authorList>
            <person name="Tikhonova E.N."/>
            <person name="Suleimanov R.Z."/>
            <person name="Miroshnikov K."/>
            <person name="Oshkin I.Y."/>
            <person name="Belova S.E."/>
            <person name="Danilova O.V."/>
            <person name="Ashikhmin A."/>
            <person name="Konopkin A."/>
            <person name="But S.Y."/>
            <person name="Khmelenina V.N."/>
            <person name="Kuznetsov N."/>
            <person name="Pimenov N.V."/>
            <person name="Dedysh S.N."/>
        </authorList>
    </citation>
    <scope>NUCLEOTIDE SEQUENCE</scope>
    <source>
        <strain evidence="1">MP1</strain>
    </source>
</reference>
<keyword evidence="2" id="KW-1185">Reference proteome</keyword>
<dbReference type="RefSeq" id="WP_255186925.1">
    <property type="nucleotide sequence ID" value="NZ_CP113517.1"/>
</dbReference>
<dbReference type="EMBL" id="CP113517">
    <property type="protein sequence ID" value="WAR46020.1"/>
    <property type="molecule type" value="Genomic_DNA"/>
</dbReference>
<dbReference type="Proteomes" id="UP001162780">
    <property type="component" value="Chromosome"/>
</dbReference>
<accession>A0ABY7GNG6</accession>